<evidence type="ECO:0000259" key="4">
    <source>
        <dbReference type="PROSITE" id="PS51176"/>
    </source>
</evidence>
<dbReference type="GO" id="GO:0070403">
    <property type="term" value="F:NAD+ binding"/>
    <property type="evidence" value="ECO:0007669"/>
    <property type="project" value="InterPro"/>
</dbReference>
<dbReference type="GO" id="GO:0004665">
    <property type="term" value="F:prephenate dehydrogenase (NADP+) activity"/>
    <property type="evidence" value="ECO:0007669"/>
    <property type="project" value="InterPro"/>
</dbReference>
<reference evidence="6" key="1">
    <citation type="submission" date="2014-05" db="EMBL/GenBank/DDBJ databases">
        <authorList>
            <person name="Kube M."/>
        </authorList>
    </citation>
    <scope>NUCLEOTIDE SEQUENCE [LARGE SCALE GENOMIC DNA]</scope>
</reference>
<comment type="similarity">
    <text evidence="1">Belongs to the prephenate/arogenate dehydrogenase family.</text>
</comment>
<dbReference type="Pfam" id="PF02153">
    <property type="entry name" value="PDH_N"/>
    <property type="match status" value="1"/>
</dbReference>
<proteinExistence type="inferred from homology"/>
<keyword evidence="2" id="KW-0560">Oxidoreductase</keyword>
<dbReference type="InterPro" id="IPR003099">
    <property type="entry name" value="Prephen_DH"/>
</dbReference>
<evidence type="ECO:0000313" key="5">
    <source>
        <dbReference type="EMBL" id="CDR31323.1"/>
    </source>
</evidence>
<keyword evidence="3" id="KW-0175">Coiled coil</keyword>
<dbReference type="InterPro" id="IPR046825">
    <property type="entry name" value="PDH_C"/>
</dbReference>
<dbReference type="InterPro" id="IPR036291">
    <property type="entry name" value="NAD(P)-bd_dom_sf"/>
</dbReference>
<dbReference type="InParanoid" id="A0A061ABX6"/>
<evidence type="ECO:0000313" key="6">
    <source>
        <dbReference type="Proteomes" id="UP000032434"/>
    </source>
</evidence>
<dbReference type="GO" id="GO:0006571">
    <property type="term" value="P:tyrosine biosynthetic process"/>
    <property type="evidence" value="ECO:0007669"/>
    <property type="project" value="InterPro"/>
</dbReference>
<dbReference type="RefSeq" id="WP_045749753.1">
    <property type="nucleotide sequence ID" value="NZ_FUZK01000001.1"/>
</dbReference>
<dbReference type="GO" id="GO:0008977">
    <property type="term" value="F:prephenate dehydrogenase (NAD+) activity"/>
    <property type="evidence" value="ECO:0007669"/>
    <property type="project" value="InterPro"/>
</dbReference>
<dbReference type="PANTHER" id="PTHR21363">
    <property type="entry name" value="PREPHENATE DEHYDROGENASE"/>
    <property type="match status" value="1"/>
</dbReference>
<dbReference type="PANTHER" id="PTHR21363:SF0">
    <property type="entry name" value="PREPHENATE DEHYDROGENASE [NADP(+)]"/>
    <property type="match status" value="1"/>
</dbReference>
<dbReference type="Gene3D" id="1.10.3660.10">
    <property type="entry name" value="6-phosphogluconate dehydrogenase C-terminal like domain"/>
    <property type="match status" value="1"/>
</dbReference>
<organism evidence="5 6">
    <name type="scientific">Acholeplasma oculi</name>
    <dbReference type="NCBI Taxonomy" id="35623"/>
    <lineage>
        <taxon>Bacteria</taxon>
        <taxon>Bacillati</taxon>
        <taxon>Mycoplasmatota</taxon>
        <taxon>Mollicutes</taxon>
        <taxon>Acholeplasmatales</taxon>
        <taxon>Acholeplasmataceae</taxon>
        <taxon>Acholeplasma</taxon>
    </lineage>
</organism>
<gene>
    <name evidence="5" type="primary">tyrA</name>
    <name evidence="5" type="ORF">Aocu_12500</name>
</gene>
<dbReference type="Proteomes" id="UP000032434">
    <property type="component" value="Chromosome 1"/>
</dbReference>
<dbReference type="PATRIC" id="fig|35623.3.peg.1250"/>
<sequence length="276" mass="31881">MKVFIVGLGLMGSSYAEKLKIKGYEIFGIDKDISIQEKAFKDGVIKGFRMDDMLDSELIILALYPKENVKFVEDHLKYFNHQILTDISGTKTHQMDSLEKILPKSIRYVSHHPMAGREKSGYDNRDIQMFEGANFLIIDEDPTDRLEVSIIKKMAMDLGFKKITKISKEKHDQLIAHTSQLTHLLAVNLMLIDNLEETKNATGDSFRDLTRIAKINERMWAQLFIDNKNVLIETVDRFIESLESLKSNILNEEQELLESKLKASKERRIKFDEHST</sequence>
<feature type="domain" description="Prephenate/arogenate dehydrogenase" evidence="4">
    <location>
        <begin position="1"/>
        <end position="276"/>
    </location>
</feature>
<dbReference type="EMBL" id="LK028559">
    <property type="protein sequence ID" value="CDR31323.1"/>
    <property type="molecule type" value="Genomic_DNA"/>
</dbReference>
<dbReference type="InterPro" id="IPR046826">
    <property type="entry name" value="PDH_N"/>
</dbReference>
<dbReference type="SUPFAM" id="SSF48179">
    <property type="entry name" value="6-phosphogluconate dehydrogenase C-terminal domain-like"/>
    <property type="match status" value="1"/>
</dbReference>
<evidence type="ECO:0000256" key="2">
    <source>
        <dbReference type="ARBA" id="ARBA00023002"/>
    </source>
</evidence>
<keyword evidence="6" id="KW-1185">Reference proteome</keyword>
<name>A0A061ABX6_9MOLU</name>
<dbReference type="FunCoup" id="A0A061ABX6">
    <property type="interactions" value="165"/>
</dbReference>
<protein>
    <submittedName>
        <fullName evidence="5">Prephenate dehydrogenase</fullName>
    </submittedName>
</protein>
<dbReference type="InterPro" id="IPR008927">
    <property type="entry name" value="6-PGluconate_DH-like_C_sf"/>
</dbReference>
<dbReference type="SUPFAM" id="SSF51735">
    <property type="entry name" value="NAD(P)-binding Rossmann-fold domains"/>
    <property type="match status" value="1"/>
</dbReference>
<evidence type="ECO:0000256" key="1">
    <source>
        <dbReference type="ARBA" id="ARBA00007964"/>
    </source>
</evidence>
<feature type="coiled-coil region" evidence="3">
    <location>
        <begin position="235"/>
        <end position="267"/>
    </location>
</feature>
<dbReference type="InterPro" id="IPR050812">
    <property type="entry name" value="Preph/Arog_dehydrog"/>
</dbReference>
<dbReference type="STRING" id="35623.Aocu_12500"/>
<dbReference type="Gene3D" id="3.40.50.720">
    <property type="entry name" value="NAD(P)-binding Rossmann-like Domain"/>
    <property type="match status" value="1"/>
</dbReference>
<dbReference type="KEGG" id="aoc:Aocu_12500"/>
<dbReference type="AlphaFoldDB" id="A0A061ABX6"/>
<dbReference type="OrthoDB" id="9802008at2"/>
<dbReference type="PROSITE" id="PS51176">
    <property type="entry name" value="PDH_ADH"/>
    <property type="match status" value="1"/>
</dbReference>
<dbReference type="HOGENOM" id="CLU_055968_2_0_14"/>
<evidence type="ECO:0000256" key="3">
    <source>
        <dbReference type="SAM" id="Coils"/>
    </source>
</evidence>
<accession>A0A061ABX6</accession>
<dbReference type="Pfam" id="PF20463">
    <property type="entry name" value="PDH_C"/>
    <property type="match status" value="1"/>
</dbReference>